<dbReference type="EMBL" id="MU393618">
    <property type="protein sequence ID" value="KAI4859689.1"/>
    <property type="molecule type" value="Genomic_DNA"/>
</dbReference>
<gene>
    <name evidence="1" type="ORF">F4820DRAFT_466436</name>
</gene>
<evidence type="ECO:0000313" key="2">
    <source>
        <dbReference type="Proteomes" id="UP001497700"/>
    </source>
</evidence>
<sequence length="589" mass="66044">MQLLSMLYRTVLLGFLALSAVVEAETTCQLDPPPGTPVPQLKLPWGTWEATCYQHDNHTFVFRDVRFGAIPERFSRPTFPDWSSDMVQNNDQNISCVQIDVSQVRHPPGSQPNLGDPNSPTILEQEDCLFLDIYVPVSAFQSESEPLPVVVWFFGGAYAYGNKNPAGPMNTGQSILKASNYQVIFITSNYRVGAFGWLAGNYMQEVGQPNAGLYDQALLLEWVRDYVHLVQGDKDRVSAWGESAGGGSILHHLIRENGDHDPLFSTFAVQSPAFQWAWDNSRDGELDLIYKTFSKLSGCDDAYDISCLRNASLDKLASANTELFNQVRLEGFFPVGPAVDGEWIKYIPTVSFSRENYWQGIESAIISHCANESMMFTPNISTPEEFDRFLQLFLPGASMESERTAIKEQYNCIAHFDGNYFQCLAAVIQDSMFTCNTRDLFESYPTKSYMMRYEFPSADCAFHATDLIPLFVNNRQEVIDLLKQLPLEEWQALGYALLLGNIPEIYQNYFASFALTGDPIADGSADELSGVLNIGLKTLQPNIDTISDDQNTNSTCSFWTEIANNITHVPQVDIDVKERVPLQMGCDEL</sequence>
<accession>A0ACB9YJW0</accession>
<evidence type="ECO:0000313" key="1">
    <source>
        <dbReference type="EMBL" id="KAI4859689.1"/>
    </source>
</evidence>
<dbReference type="Proteomes" id="UP001497700">
    <property type="component" value="Unassembled WGS sequence"/>
</dbReference>
<protein>
    <submittedName>
        <fullName evidence="1">Carboxylesterase family protein</fullName>
    </submittedName>
</protein>
<name>A0ACB9YJW0_9PEZI</name>
<comment type="caution">
    <text evidence="1">The sequence shown here is derived from an EMBL/GenBank/DDBJ whole genome shotgun (WGS) entry which is preliminary data.</text>
</comment>
<reference evidence="1 2" key="1">
    <citation type="journal article" date="2022" name="New Phytol.">
        <title>Ecological generalism drives hyperdiversity of secondary metabolite gene clusters in xylarialean endophytes.</title>
        <authorList>
            <person name="Franco M.E.E."/>
            <person name="Wisecaver J.H."/>
            <person name="Arnold A.E."/>
            <person name="Ju Y.M."/>
            <person name="Slot J.C."/>
            <person name="Ahrendt S."/>
            <person name="Moore L.P."/>
            <person name="Eastman K.E."/>
            <person name="Scott K."/>
            <person name="Konkel Z."/>
            <person name="Mondo S.J."/>
            <person name="Kuo A."/>
            <person name="Hayes R.D."/>
            <person name="Haridas S."/>
            <person name="Andreopoulos B."/>
            <person name="Riley R."/>
            <person name="LaButti K."/>
            <person name="Pangilinan J."/>
            <person name="Lipzen A."/>
            <person name="Amirebrahimi M."/>
            <person name="Yan J."/>
            <person name="Adam C."/>
            <person name="Keymanesh K."/>
            <person name="Ng V."/>
            <person name="Louie K."/>
            <person name="Northen T."/>
            <person name="Drula E."/>
            <person name="Henrissat B."/>
            <person name="Hsieh H.M."/>
            <person name="Youens-Clark K."/>
            <person name="Lutzoni F."/>
            <person name="Miadlikowska J."/>
            <person name="Eastwood D.C."/>
            <person name="Hamelin R.C."/>
            <person name="Grigoriev I.V."/>
            <person name="U'Ren J.M."/>
        </authorList>
    </citation>
    <scope>NUCLEOTIDE SEQUENCE [LARGE SCALE GENOMIC DNA]</scope>
    <source>
        <strain evidence="1 2">CBS 119005</strain>
    </source>
</reference>
<proteinExistence type="predicted"/>
<organism evidence="1 2">
    <name type="scientific">Hypoxylon rubiginosum</name>
    <dbReference type="NCBI Taxonomy" id="110542"/>
    <lineage>
        <taxon>Eukaryota</taxon>
        <taxon>Fungi</taxon>
        <taxon>Dikarya</taxon>
        <taxon>Ascomycota</taxon>
        <taxon>Pezizomycotina</taxon>
        <taxon>Sordariomycetes</taxon>
        <taxon>Xylariomycetidae</taxon>
        <taxon>Xylariales</taxon>
        <taxon>Hypoxylaceae</taxon>
        <taxon>Hypoxylon</taxon>
    </lineage>
</organism>
<keyword evidence="2" id="KW-1185">Reference proteome</keyword>